<keyword evidence="12" id="KW-1185">Reference proteome</keyword>
<dbReference type="OrthoDB" id="9765532at2"/>
<accession>A0A1K1QUY0</accession>
<dbReference type="Proteomes" id="UP000183469">
    <property type="component" value="Unassembled WGS sequence"/>
</dbReference>
<dbReference type="InterPro" id="IPR051475">
    <property type="entry name" value="Diverse_Ion_Transporter"/>
</dbReference>
<dbReference type="EMBL" id="FNQG01000016">
    <property type="protein sequence ID" value="SEA34002.1"/>
    <property type="molecule type" value="Genomic_DNA"/>
</dbReference>
<evidence type="ECO:0000259" key="9">
    <source>
        <dbReference type="Pfam" id="PF03600"/>
    </source>
</evidence>
<feature type="transmembrane region" description="Helical" evidence="8">
    <location>
        <begin position="280"/>
        <end position="300"/>
    </location>
</feature>
<feature type="transmembrane region" description="Helical" evidence="8">
    <location>
        <begin position="248"/>
        <end position="268"/>
    </location>
</feature>
<evidence type="ECO:0000256" key="1">
    <source>
        <dbReference type="ARBA" id="ARBA00004651"/>
    </source>
</evidence>
<keyword evidence="6 8" id="KW-1133">Transmembrane helix</keyword>
<name>A0A1K1QUY0_SELRU</name>
<dbReference type="CDD" id="cd01116">
    <property type="entry name" value="P_permease"/>
    <property type="match status" value="1"/>
</dbReference>
<proteinExistence type="inferred from homology"/>
<feature type="transmembrane region" description="Helical" evidence="8">
    <location>
        <begin position="320"/>
        <end position="342"/>
    </location>
</feature>
<feature type="transmembrane region" description="Helical" evidence="8">
    <location>
        <begin position="363"/>
        <end position="388"/>
    </location>
</feature>
<evidence type="ECO:0000256" key="7">
    <source>
        <dbReference type="ARBA" id="ARBA00023136"/>
    </source>
</evidence>
<dbReference type="GO" id="GO:0005886">
    <property type="term" value="C:plasma membrane"/>
    <property type="evidence" value="ECO:0007669"/>
    <property type="project" value="UniProtKB-SubCell"/>
</dbReference>
<protein>
    <submittedName>
        <fullName evidence="11">Na+/H+ antiporter NhaD</fullName>
    </submittedName>
</protein>
<dbReference type="RefSeq" id="WP_026759228.1">
    <property type="nucleotide sequence ID" value="NZ_FNQG01000016.1"/>
</dbReference>
<dbReference type="PRINTS" id="PR00758">
    <property type="entry name" value="ARSENICPUMP"/>
</dbReference>
<reference evidence="12" key="2">
    <citation type="submission" date="2016-11" db="EMBL/GenBank/DDBJ databases">
        <authorList>
            <person name="Varghese N."/>
            <person name="Submissions S."/>
        </authorList>
    </citation>
    <scope>NUCLEOTIDE SEQUENCE [LARGE SCALE GENOMIC DNA]</scope>
    <source>
        <strain evidence="12">C3</strain>
    </source>
</reference>
<feature type="transmembrane region" description="Helical" evidence="8">
    <location>
        <begin position="21"/>
        <end position="41"/>
    </location>
</feature>
<reference evidence="10 13" key="1">
    <citation type="submission" date="2016-10" db="EMBL/GenBank/DDBJ databases">
        <authorList>
            <person name="de Groot N.N."/>
        </authorList>
    </citation>
    <scope>NUCLEOTIDE SEQUENCE [LARGE SCALE GENOMIC DNA]</scope>
    <source>
        <strain evidence="10 13">DSM 2872</strain>
    </source>
</reference>
<evidence type="ECO:0000256" key="8">
    <source>
        <dbReference type="SAM" id="Phobius"/>
    </source>
</evidence>
<dbReference type="PANTHER" id="PTHR43568:SF1">
    <property type="entry name" value="P PROTEIN"/>
    <property type="match status" value="1"/>
</dbReference>
<dbReference type="Proteomes" id="UP000182958">
    <property type="component" value="Unassembled WGS sequence"/>
</dbReference>
<evidence type="ECO:0000313" key="11">
    <source>
        <dbReference type="EMBL" id="SFW63481.1"/>
    </source>
</evidence>
<dbReference type="Pfam" id="PF03600">
    <property type="entry name" value="CitMHS"/>
    <property type="match status" value="1"/>
</dbReference>
<reference evidence="11" key="3">
    <citation type="submission" date="2016-11" db="EMBL/GenBank/DDBJ databases">
        <authorList>
            <person name="Jaros S."/>
            <person name="Januszkiewicz K."/>
            <person name="Wedrychowicz H."/>
        </authorList>
    </citation>
    <scope>NUCLEOTIDE SEQUENCE [LARGE SCALE GENOMIC DNA]</scope>
    <source>
        <strain evidence="11">C3</strain>
    </source>
</reference>
<dbReference type="AlphaFoldDB" id="A0A1K1QUY0"/>
<evidence type="ECO:0000256" key="4">
    <source>
        <dbReference type="ARBA" id="ARBA00022475"/>
    </source>
</evidence>
<evidence type="ECO:0000256" key="5">
    <source>
        <dbReference type="ARBA" id="ARBA00022692"/>
    </source>
</evidence>
<dbReference type="InterPro" id="IPR004680">
    <property type="entry name" value="Cit_transptr-like_dom"/>
</dbReference>
<evidence type="ECO:0000313" key="10">
    <source>
        <dbReference type="EMBL" id="SEA34002.1"/>
    </source>
</evidence>
<feature type="transmembrane region" description="Helical" evidence="8">
    <location>
        <begin position="400"/>
        <end position="421"/>
    </location>
</feature>
<dbReference type="InterPro" id="IPR000802">
    <property type="entry name" value="Arsenical_pump_ArsB"/>
</dbReference>
<gene>
    <name evidence="11" type="ORF">SAMN02910323_0146</name>
    <name evidence="10" type="ORF">SAMN05660648_02847</name>
</gene>
<keyword evidence="4" id="KW-1003">Cell membrane</keyword>
<organism evidence="11 12">
    <name type="scientific">Selenomonas ruminantium</name>
    <dbReference type="NCBI Taxonomy" id="971"/>
    <lineage>
        <taxon>Bacteria</taxon>
        <taxon>Bacillati</taxon>
        <taxon>Bacillota</taxon>
        <taxon>Negativicutes</taxon>
        <taxon>Selenomonadales</taxon>
        <taxon>Selenomonadaceae</taxon>
        <taxon>Selenomonas</taxon>
    </lineage>
</organism>
<evidence type="ECO:0000256" key="2">
    <source>
        <dbReference type="ARBA" id="ARBA00009843"/>
    </source>
</evidence>
<dbReference type="EMBL" id="FPJA01000015">
    <property type="protein sequence ID" value="SFW63481.1"/>
    <property type="molecule type" value="Genomic_DNA"/>
</dbReference>
<evidence type="ECO:0000256" key="3">
    <source>
        <dbReference type="ARBA" id="ARBA00022448"/>
    </source>
</evidence>
<evidence type="ECO:0000313" key="12">
    <source>
        <dbReference type="Proteomes" id="UP000182958"/>
    </source>
</evidence>
<feature type="domain" description="Citrate transporter-like" evidence="9">
    <location>
        <begin position="13"/>
        <end position="366"/>
    </location>
</feature>
<dbReference type="GO" id="GO:0015105">
    <property type="term" value="F:arsenite transmembrane transporter activity"/>
    <property type="evidence" value="ECO:0007669"/>
    <property type="project" value="InterPro"/>
</dbReference>
<evidence type="ECO:0000313" key="13">
    <source>
        <dbReference type="Proteomes" id="UP000183469"/>
    </source>
</evidence>
<keyword evidence="5 8" id="KW-0812">Transmembrane</keyword>
<feature type="transmembrane region" description="Helical" evidence="8">
    <location>
        <begin position="226"/>
        <end position="242"/>
    </location>
</feature>
<feature type="transmembrane region" description="Helical" evidence="8">
    <location>
        <begin position="53"/>
        <end position="72"/>
    </location>
</feature>
<keyword evidence="7 8" id="KW-0472">Membrane</keyword>
<comment type="subcellular location">
    <subcellularLocation>
        <location evidence="1">Cell membrane</location>
        <topology evidence="1">Multi-pass membrane protein</topology>
    </subcellularLocation>
</comment>
<sequence>MEVLAGVIFVFMYMVIVSEKIHRTVAAMLGATSMILLGILSQETALHHIDFNTLGLLVGMMVLVGVTSHTGLFDYVAIKAAKVAKAEPKRILIYLALITAVFSAFLDNVTTVLLMVPVTFSITQKLHLKANPFLLTQIIASNIGGTATLIGDPPNIMIGSAVKELTFMAFIENLAPIAILNLIIVIFLVEIIYKKGLHTKPELQADLMQMDEHKALKDRRLLKKSLFVLTLVILGFFTHSITHVESSMIALTGGFLLLLLAGGSHHLVESSMKAVEWATIFFFIGLFIAVGGLIETGIIGSMASQAVELTGGDVTATSLLVLWLSAIVSSVLDNIPFVATMIPLIQNMGAMGVSNLEPIWWSLALGACLGGNGTLVGASANLIVAGLAAERGVKITFINYFKIGFPIMLLTIVLSTVYVYIRYLI</sequence>
<feature type="transmembrane region" description="Helical" evidence="8">
    <location>
        <begin position="92"/>
        <end position="116"/>
    </location>
</feature>
<keyword evidence="3" id="KW-0813">Transport</keyword>
<evidence type="ECO:0000256" key="6">
    <source>
        <dbReference type="ARBA" id="ARBA00022989"/>
    </source>
</evidence>
<feature type="transmembrane region" description="Helical" evidence="8">
    <location>
        <begin position="174"/>
        <end position="193"/>
    </location>
</feature>
<comment type="similarity">
    <text evidence="2">Belongs to the CitM (TC 2.A.11) transporter family.</text>
</comment>
<dbReference type="PANTHER" id="PTHR43568">
    <property type="entry name" value="P PROTEIN"/>
    <property type="match status" value="1"/>
</dbReference>